<evidence type="ECO:0000313" key="2">
    <source>
        <dbReference type="EnsemblPlants" id="TraesCS3A02G523100.1.cds1"/>
    </source>
</evidence>
<dbReference type="Gramene" id="TraesLDM3A03G01525260.1">
    <property type="protein sequence ID" value="TraesLDM3A03G01525260.1.CDS1"/>
    <property type="gene ID" value="TraesLDM3A03G01525260"/>
</dbReference>
<dbReference type="Gramene" id="TraesJAG3A03G01533100.1">
    <property type="protein sequence ID" value="TraesJAG3A03G01533100.1.CDS1"/>
    <property type="gene ID" value="TraesJAG3A03G01533100"/>
</dbReference>
<dbReference type="AlphaFoldDB" id="A0A3B6ER43"/>
<dbReference type="Gramene" id="TraesMAC3A03G01522750.1">
    <property type="protein sequence ID" value="TraesMAC3A03G01522750.1.CDS1"/>
    <property type="gene ID" value="TraesMAC3A03G01522750"/>
</dbReference>
<evidence type="ECO:0000256" key="1">
    <source>
        <dbReference type="SAM" id="Coils"/>
    </source>
</evidence>
<feature type="coiled-coil region" evidence="1">
    <location>
        <begin position="1"/>
        <end position="56"/>
    </location>
</feature>
<evidence type="ECO:0000313" key="3">
    <source>
        <dbReference type="Proteomes" id="UP000019116"/>
    </source>
</evidence>
<dbReference type="Gramene" id="TraesCS3A02G523100.1">
    <property type="protein sequence ID" value="TraesCS3A02G523100.1.cds1"/>
    <property type="gene ID" value="TraesCS3A02G523100"/>
</dbReference>
<sequence>MAEMAVKLKSAADRCKLLEREDRAEQTDLKKAVADAKDARSAMRAAKKELRQAREITAGKPYMLRRKFCDPKHAPLDRLWSTTDTYLDLAASAADAIEHFRDQEDREVEKLFWSQFHNSERPLSVADRLAEWAELNRLSELTMKCVMSHLWPGRSEPKSYFSLVQQFLGAMPRINAIKRSACIEGARIALARVKTYWAEMETTAVASQDSDRSRVPAEHYFQEVLQGAHVIETQCSKDAIFE</sequence>
<dbReference type="Gramene" id="TraesLAC3A03G01468140.1">
    <property type="protein sequence ID" value="TraesLAC3A03G01468140.1.CDS1"/>
    <property type="gene ID" value="TraesLAC3A03G01468140"/>
</dbReference>
<dbReference type="Gramene" id="TraesJUL3A03G01537490.1">
    <property type="protein sequence ID" value="TraesJUL3A03G01537490.1.CDS1"/>
    <property type="gene ID" value="TraesJUL3A03G01537490"/>
</dbReference>
<dbReference type="Gramene" id="TraesCAD_scaffold_052521_01G000300.1">
    <property type="protein sequence ID" value="TraesCAD_scaffold_052521_01G000300.1"/>
    <property type="gene ID" value="TraesCAD_scaffold_052521_01G000300"/>
</dbReference>
<reference evidence="2" key="2">
    <citation type="submission" date="2018-10" db="UniProtKB">
        <authorList>
            <consortium name="EnsemblPlants"/>
        </authorList>
    </citation>
    <scope>IDENTIFICATION</scope>
</reference>
<dbReference type="Gramene" id="TraesSTA3A03G01516250.1">
    <property type="protein sequence ID" value="TraesSTA3A03G01516250.1.CDS1"/>
    <property type="gene ID" value="TraesSTA3A03G01516250"/>
</dbReference>
<organism evidence="2">
    <name type="scientific">Triticum aestivum</name>
    <name type="common">Wheat</name>
    <dbReference type="NCBI Taxonomy" id="4565"/>
    <lineage>
        <taxon>Eukaryota</taxon>
        <taxon>Viridiplantae</taxon>
        <taxon>Streptophyta</taxon>
        <taxon>Embryophyta</taxon>
        <taxon>Tracheophyta</taxon>
        <taxon>Spermatophyta</taxon>
        <taxon>Magnoliopsida</taxon>
        <taxon>Liliopsida</taxon>
        <taxon>Poales</taxon>
        <taxon>Poaceae</taxon>
        <taxon>BOP clade</taxon>
        <taxon>Pooideae</taxon>
        <taxon>Triticodae</taxon>
        <taxon>Triticeae</taxon>
        <taxon>Triticinae</taxon>
        <taxon>Triticum</taxon>
    </lineage>
</organism>
<dbReference type="Gramene" id="TraesCLE_scaffold_024996_01G000300.1">
    <property type="protein sequence ID" value="TraesCLE_scaffold_024996_01G000300.1"/>
    <property type="gene ID" value="TraesCLE_scaffold_024996_01G000300"/>
</dbReference>
<keyword evidence="1" id="KW-0175">Coiled coil</keyword>
<keyword evidence="3" id="KW-1185">Reference proteome</keyword>
<dbReference type="Gramene" id="TraesCS3A03G1235100.1">
    <property type="protein sequence ID" value="TraesCS3A03G1235100.1.CDS1"/>
    <property type="gene ID" value="TraesCS3A03G1235100"/>
</dbReference>
<dbReference type="Gramene" id="TraesROB_scaffold_036307_01G000200.1">
    <property type="protein sequence ID" value="TraesROB_scaffold_036307_01G000200.1"/>
    <property type="gene ID" value="TraesROB_scaffold_036307_01G000200"/>
</dbReference>
<reference evidence="2" key="1">
    <citation type="submission" date="2018-08" db="EMBL/GenBank/DDBJ databases">
        <authorList>
            <person name="Rossello M."/>
        </authorList>
    </citation>
    <scope>NUCLEOTIDE SEQUENCE [LARGE SCALE GENOMIC DNA]</scope>
    <source>
        <strain evidence="2">cv. Chinese Spring</strain>
    </source>
</reference>
<protein>
    <submittedName>
        <fullName evidence="2">Uncharacterized protein</fullName>
    </submittedName>
</protein>
<name>A0A3B6ER43_WHEAT</name>
<proteinExistence type="predicted"/>
<dbReference type="Proteomes" id="UP000019116">
    <property type="component" value="Chromosome 3A"/>
</dbReference>
<dbReference type="EnsemblPlants" id="TraesCS3A02G523100.1">
    <property type="protein sequence ID" value="TraesCS3A02G523100.1.cds1"/>
    <property type="gene ID" value="TraesCS3A02G523100"/>
</dbReference>
<dbReference type="OMA" id="FWSQFHN"/>
<dbReference type="Gramene" id="TraesWEE_scaffold_085988_01G000200.1">
    <property type="protein sequence ID" value="TraesWEE_scaffold_085988_01G000200.1"/>
    <property type="gene ID" value="TraesWEE_scaffold_085988_01G000200"/>
</dbReference>
<dbReference type="OrthoDB" id="711988at2759"/>
<dbReference type="Gramene" id="TraesARI3A03G01546200.1">
    <property type="protein sequence ID" value="TraesARI3A03G01546200.1.CDS1"/>
    <property type="gene ID" value="TraesARI3A03G01546200"/>
</dbReference>
<accession>A0A3B6ER43</accession>
<dbReference type="SMR" id="A0A3B6ER43"/>